<dbReference type="Pfam" id="PF22483">
    <property type="entry name" value="Mu-transpos_C_2"/>
    <property type="match status" value="1"/>
</dbReference>
<dbReference type="AlphaFoldDB" id="A0A140L9N6"/>
<dbReference type="InterPro" id="IPR012337">
    <property type="entry name" value="RNaseH-like_sf"/>
</dbReference>
<dbReference type="EMBL" id="LOED01000013">
    <property type="protein sequence ID" value="KXG77261.1"/>
    <property type="molecule type" value="Genomic_DNA"/>
</dbReference>
<dbReference type="Gene3D" id="3.30.420.10">
    <property type="entry name" value="Ribonuclease H-like superfamily/Ribonuclease H"/>
    <property type="match status" value="1"/>
</dbReference>
<feature type="domain" description="Integrase catalytic" evidence="6">
    <location>
        <begin position="112"/>
        <end position="287"/>
    </location>
</feature>
<dbReference type="STRING" id="520764.AN618_12900"/>
<evidence type="ECO:0000259" key="5">
    <source>
        <dbReference type="PROSITE" id="PS50531"/>
    </source>
</evidence>
<dbReference type="RefSeq" id="WP_066353274.1">
    <property type="nucleotide sequence ID" value="NZ_LOED01000013.1"/>
</dbReference>
<dbReference type="Proteomes" id="UP000070427">
    <property type="component" value="Unassembled WGS sequence"/>
</dbReference>
<organism evidence="7 8">
    <name type="scientific">Fervidicola ferrireducens</name>
    <dbReference type="NCBI Taxonomy" id="520764"/>
    <lineage>
        <taxon>Bacteria</taxon>
        <taxon>Bacillati</taxon>
        <taxon>Bacillota</taxon>
        <taxon>Clostridia</taxon>
        <taxon>Thermosediminibacterales</taxon>
        <taxon>Thermosediminibacteraceae</taxon>
        <taxon>Fervidicola</taxon>
    </lineage>
</organism>
<dbReference type="GO" id="GO:0032196">
    <property type="term" value="P:transposition"/>
    <property type="evidence" value="ECO:0007669"/>
    <property type="project" value="UniProtKB-KW"/>
</dbReference>
<dbReference type="Pfam" id="PF00665">
    <property type="entry name" value="rve"/>
    <property type="match status" value="1"/>
</dbReference>
<gene>
    <name evidence="7" type="ORF">AN618_12900</name>
</gene>
<dbReference type="InterPro" id="IPR006120">
    <property type="entry name" value="Resolvase_HTH_dom"/>
</dbReference>
<dbReference type="PATRIC" id="fig|520764.3.peg.1336"/>
<evidence type="ECO:0000313" key="8">
    <source>
        <dbReference type="Proteomes" id="UP000070427"/>
    </source>
</evidence>
<sequence>MLGSGSIIMLHELKAKGKSIRAIARETGLSRNTVRKYLRAQGIPERKPHPKRGSKLDPYKDTIQELMNLGIFNCEVIYERIKEKGYTGGRTILRDYVRQFRPPKKTPAVCRYETKPGQQAQVDWGEYTYIDEETGETRKLYLFVMVLGYSRAIYVEFTNRCDVNTFIRCLIHGFEYFGGVTDVLLTDRMKTVIIGTDENKKPVWNSIFEDLAATLGFTPRVCKARRPQTKGKVESGIDFVKSNFLPGRKFTDYGDLNRQAIVWCENKNRRIHGTTGERPIDRLKEEKLKPLPNYDRYQKFMEEVRKVHKDGLLSFGGVRYGVPWQYSGKEVVIRDKHGKIEILYDGKVIATHEKQYRSRTTVYAKNQYTGLKEAEGMLYPNPRAYKVSSLEVEKRSLGVYESLLGVGTI</sequence>
<dbReference type="InterPro" id="IPR036397">
    <property type="entry name" value="RNaseH_sf"/>
</dbReference>
<evidence type="ECO:0000259" key="6">
    <source>
        <dbReference type="PROSITE" id="PS50994"/>
    </source>
</evidence>
<dbReference type="SUPFAM" id="SSF53098">
    <property type="entry name" value="Ribonuclease H-like"/>
    <property type="match status" value="1"/>
</dbReference>
<dbReference type="InterPro" id="IPR017894">
    <property type="entry name" value="HTH_IS21_transposase_type"/>
</dbReference>
<dbReference type="GO" id="GO:0000150">
    <property type="term" value="F:DNA strand exchange activity"/>
    <property type="evidence" value="ECO:0007669"/>
    <property type="project" value="InterPro"/>
</dbReference>
<proteinExistence type="inferred from homology"/>
<evidence type="ECO:0000256" key="4">
    <source>
        <dbReference type="ARBA" id="ARBA00023172"/>
    </source>
</evidence>
<keyword evidence="4" id="KW-0233">DNA recombination</keyword>
<protein>
    <recommendedName>
        <fullName evidence="9">Integrase catalytic domain-containing protein</fullName>
    </recommendedName>
</protein>
<accession>A0A140L9N6</accession>
<dbReference type="GO" id="GO:0003677">
    <property type="term" value="F:DNA binding"/>
    <property type="evidence" value="ECO:0007669"/>
    <property type="project" value="UniProtKB-KW"/>
</dbReference>
<name>A0A140L9N6_9FIRM</name>
<dbReference type="NCBIfam" id="NF033546">
    <property type="entry name" value="transpos_IS21"/>
    <property type="match status" value="1"/>
</dbReference>
<evidence type="ECO:0008006" key="9">
    <source>
        <dbReference type="Google" id="ProtNLM"/>
    </source>
</evidence>
<feature type="domain" description="HTH IS21-type" evidence="5">
    <location>
        <begin position="5"/>
        <end position="67"/>
    </location>
</feature>
<dbReference type="InParanoid" id="A0A140L9N6"/>
<dbReference type="Gene3D" id="1.10.10.60">
    <property type="entry name" value="Homeodomain-like"/>
    <property type="match status" value="1"/>
</dbReference>
<dbReference type="OrthoDB" id="3193769at2"/>
<evidence type="ECO:0000313" key="7">
    <source>
        <dbReference type="EMBL" id="KXG77261.1"/>
    </source>
</evidence>
<comment type="similarity">
    <text evidence="1">Belongs to the transposase IS21/IS408/IS1162 family.</text>
</comment>
<dbReference type="InterPro" id="IPR054353">
    <property type="entry name" value="IstA-like_C"/>
</dbReference>
<evidence type="ECO:0000256" key="3">
    <source>
        <dbReference type="ARBA" id="ARBA00023125"/>
    </source>
</evidence>
<dbReference type="Pfam" id="PF02796">
    <property type="entry name" value="HTH_7"/>
    <property type="match status" value="1"/>
</dbReference>
<keyword evidence="8" id="KW-1185">Reference proteome</keyword>
<dbReference type="PROSITE" id="PS50994">
    <property type="entry name" value="INTEGRASE"/>
    <property type="match status" value="1"/>
</dbReference>
<dbReference type="GO" id="GO:0015074">
    <property type="term" value="P:DNA integration"/>
    <property type="evidence" value="ECO:0007669"/>
    <property type="project" value="InterPro"/>
</dbReference>
<evidence type="ECO:0000256" key="1">
    <source>
        <dbReference type="ARBA" id="ARBA00009277"/>
    </source>
</evidence>
<reference evidence="7 8" key="1">
    <citation type="submission" date="2015-12" db="EMBL/GenBank/DDBJ databases">
        <title>Draft genome sequnece of Fervidicola ferrireducens strain Y170.</title>
        <authorList>
            <person name="Patel B.K."/>
        </authorList>
    </citation>
    <scope>NUCLEOTIDE SEQUENCE [LARGE SCALE GENOMIC DNA]</scope>
    <source>
        <strain evidence="7 8">Y170</strain>
    </source>
</reference>
<comment type="caution">
    <text evidence="7">The sequence shown here is derived from an EMBL/GenBank/DDBJ whole genome shotgun (WGS) entry which is preliminary data.</text>
</comment>
<dbReference type="PANTHER" id="PTHR35004">
    <property type="entry name" value="TRANSPOSASE RV3428C-RELATED"/>
    <property type="match status" value="1"/>
</dbReference>
<keyword evidence="3" id="KW-0238">DNA-binding</keyword>
<dbReference type="PANTHER" id="PTHR35004:SF6">
    <property type="entry name" value="TRANSPOSASE"/>
    <property type="match status" value="1"/>
</dbReference>
<dbReference type="InterPro" id="IPR001584">
    <property type="entry name" value="Integrase_cat-core"/>
</dbReference>
<dbReference type="PROSITE" id="PS50531">
    <property type="entry name" value="HTH_IS21"/>
    <property type="match status" value="1"/>
</dbReference>
<evidence type="ECO:0000256" key="2">
    <source>
        <dbReference type="ARBA" id="ARBA00022578"/>
    </source>
</evidence>
<keyword evidence="2" id="KW-0815">Transposition</keyword>